<evidence type="ECO:0000256" key="2">
    <source>
        <dbReference type="ARBA" id="ARBA00008876"/>
    </source>
</evidence>
<dbReference type="HOGENOM" id="CLU_041245_1_0_4"/>
<keyword evidence="6" id="KW-0408">Iron</keyword>
<dbReference type="RefSeq" id="WP_016474189.1">
    <property type="nucleotide sequence ID" value="NZ_KE150480.1"/>
</dbReference>
<dbReference type="InterPro" id="IPR051208">
    <property type="entry name" value="Class-I_Fumarase/Tartrate_DH"/>
</dbReference>
<evidence type="ECO:0000256" key="11">
    <source>
        <dbReference type="ARBA" id="ARBA00049253"/>
    </source>
</evidence>
<comment type="catalytic activity">
    <reaction evidence="11">
        <text>(2R,3R)-tartrate = oxaloacetate + H2O</text>
        <dbReference type="Rhea" id="RHEA:15413"/>
        <dbReference type="ChEBI" id="CHEBI:15377"/>
        <dbReference type="ChEBI" id="CHEBI:16452"/>
        <dbReference type="ChEBI" id="CHEBI:30924"/>
        <dbReference type="EC" id="4.2.1.32"/>
    </reaction>
</comment>
<comment type="similarity">
    <text evidence="2">Belongs to the class-I fumarase family.</text>
</comment>
<dbReference type="GO" id="GO:0008730">
    <property type="term" value="F:L(+)-tartrate dehydratase activity"/>
    <property type="evidence" value="ECO:0007669"/>
    <property type="project" value="UniProtKB-EC"/>
</dbReference>
<dbReference type="AlphaFoldDB" id="S3CHX8"/>
<comment type="caution">
    <text evidence="13">The sequence shown here is derived from an EMBL/GenBank/DDBJ whole genome shotgun (WGS) entry which is preliminary data.</text>
</comment>
<evidence type="ECO:0000256" key="7">
    <source>
        <dbReference type="ARBA" id="ARBA00023014"/>
    </source>
</evidence>
<dbReference type="STRING" id="1203554.HMPREF1476_00864"/>
<keyword evidence="7" id="KW-0411">Iron-sulfur</keyword>
<keyword evidence="8 13" id="KW-0456">Lyase</keyword>
<evidence type="ECO:0000256" key="6">
    <source>
        <dbReference type="ARBA" id="ARBA00023004"/>
    </source>
</evidence>
<dbReference type="InterPro" id="IPR004646">
    <property type="entry name" value="Fe-S_hydro-lyase_TtdA-typ_cat"/>
</dbReference>
<reference evidence="13 14" key="1">
    <citation type="submission" date="2013-04" db="EMBL/GenBank/DDBJ databases">
        <title>The Genome Sequence of Sutterella wadsworthensis HGA0223.</title>
        <authorList>
            <consortium name="The Broad Institute Genomics Platform"/>
            <person name="Earl A."/>
            <person name="Ward D."/>
            <person name="Feldgarden M."/>
            <person name="Gevers D."/>
            <person name="Schmidt T.M."/>
            <person name="Dover J."/>
            <person name="Dai D."/>
            <person name="Walker B."/>
            <person name="Young S."/>
            <person name="Zeng Q."/>
            <person name="Gargeya S."/>
            <person name="Fitzgerald M."/>
            <person name="Haas B."/>
            <person name="Abouelleil A."/>
            <person name="Allen A.W."/>
            <person name="Alvarado L."/>
            <person name="Arachchi H.M."/>
            <person name="Berlin A.M."/>
            <person name="Chapman S.B."/>
            <person name="Gainer-Dewar J."/>
            <person name="Goldberg J."/>
            <person name="Griggs A."/>
            <person name="Gujja S."/>
            <person name="Hansen M."/>
            <person name="Howarth C."/>
            <person name="Imamovic A."/>
            <person name="Ireland A."/>
            <person name="Larimer J."/>
            <person name="McCowan C."/>
            <person name="Murphy C."/>
            <person name="Pearson M."/>
            <person name="Poon T.W."/>
            <person name="Priest M."/>
            <person name="Roberts A."/>
            <person name="Saif S."/>
            <person name="Shea T."/>
            <person name="Sisk P."/>
            <person name="Sykes S."/>
            <person name="Wortman J."/>
            <person name="Nusbaum C."/>
            <person name="Birren B."/>
        </authorList>
    </citation>
    <scope>NUCLEOTIDE SEQUENCE [LARGE SCALE GENOMIC DNA]</scope>
    <source>
        <strain evidence="13 14">HGA0223</strain>
    </source>
</reference>
<keyword evidence="4" id="KW-0004">4Fe-4S</keyword>
<evidence type="ECO:0000256" key="8">
    <source>
        <dbReference type="ARBA" id="ARBA00023239"/>
    </source>
</evidence>
<dbReference type="EMBL" id="ATCF01000012">
    <property type="protein sequence ID" value="EPE00135.1"/>
    <property type="molecule type" value="Genomic_DNA"/>
</dbReference>
<comment type="subunit">
    <text evidence="3">Tetramer of two alpha and two beta subunits.</text>
</comment>
<dbReference type="Proteomes" id="UP000014400">
    <property type="component" value="Unassembled WGS sequence"/>
</dbReference>
<keyword evidence="14" id="KW-1185">Reference proteome</keyword>
<dbReference type="PANTHER" id="PTHR30389:SF19">
    <property type="entry name" value="L(+)-TARTRATE DEHYDRATASE SUBUNIT ALPHA"/>
    <property type="match status" value="1"/>
</dbReference>
<evidence type="ECO:0000256" key="3">
    <source>
        <dbReference type="ARBA" id="ARBA00011209"/>
    </source>
</evidence>
<name>S3CHX8_9BURK</name>
<gene>
    <name evidence="13" type="ORF">HMPREF1476_00864</name>
</gene>
<dbReference type="GO" id="GO:0051539">
    <property type="term" value="F:4 iron, 4 sulfur cluster binding"/>
    <property type="evidence" value="ECO:0007669"/>
    <property type="project" value="UniProtKB-KW"/>
</dbReference>
<evidence type="ECO:0000256" key="4">
    <source>
        <dbReference type="ARBA" id="ARBA00022485"/>
    </source>
</evidence>
<keyword evidence="5" id="KW-0479">Metal-binding</keyword>
<dbReference type="NCBIfam" id="TIGR00722">
    <property type="entry name" value="ttdA_fumA_fumB"/>
    <property type="match status" value="1"/>
</dbReference>
<organism evidence="13 14">
    <name type="scientific">Sutterella wadsworthensis HGA0223</name>
    <dbReference type="NCBI Taxonomy" id="1203554"/>
    <lineage>
        <taxon>Bacteria</taxon>
        <taxon>Pseudomonadati</taxon>
        <taxon>Pseudomonadota</taxon>
        <taxon>Betaproteobacteria</taxon>
        <taxon>Burkholderiales</taxon>
        <taxon>Sutterellaceae</taxon>
        <taxon>Sutterella</taxon>
    </lineage>
</organism>
<dbReference type="EC" id="4.2.1.32" evidence="9"/>
<dbReference type="NCBIfam" id="NF006084">
    <property type="entry name" value="PRK08230.1"/>
    <property type="match status" value="1"/>
</dbReference>
<feature type="domain" description="Fe-S hydro-lyase tartrate dehydratase alpha-type catalytic" evidence="12">
    <location>
        <begin position="14"/>
        <end position="281"/>
    </location>
</feature>
<accession>S3CHX8</accession>
<evidence type="ECO:0000256" key="1">
    <source>
        <dbReference type="ARBA" id="ARBA00001915"/>
    </source>
</evidence>
<evidence type="ECO:0000256" key="10">
    <source>
        <dbReference type="ARBA" id="ARBA00040103"/>
    </source>
</evidence>
<dbReference type="PATRIC" id="fig|1203554.3.peg.878"/>
<proteinExistence type="inferred from homology"/>
<evidence type="ECO:0000313" key="14">
    <source>
        <dbReference type="Proteomes" id="UP000014400"/>
    </source>
</evidence>
<sequence>MQKEELKDQFTDLLSKFTTYFGKYLPDDVMESLKTLSSKQQSEISKIIYDVMFDDMDLAKKRNVPICQDTGVIQYFVKCGANFPLLGDLESCLREATKRATKNAPLRHNAVEIFDERNSGDNTGVRIPWIDWQIEPDSDSIEIYAYMAGGGCSLPGAAKVLMPLEGYEGVVKFVFDILCDRGVNACPPLLVGVGIAGSIDVASTLSKRALMRPVGSHNSNRVGAEFEKLLSDGLNEINIGPGGFTGTDSVMGVNVEQAARHPSCIAVAVSVGCWAHRRALIRIHPDMSYEFLSHKGVVL</sequence>
<dbReference type="GO" id="GO:0046872">
    <property type="term" value="F:metal ion binding"/>
    <property type="evidence" value="ECO:0007669"/>
    <property type="project" value="UniProtKB-KW"/>
</dbReference>
<evidence type="ECO:0000256" key="5">
    <source>
        <dbReference type="ARBA" id="ARBA00022723"/>
    </source>
</evidence>
<dbReference type="Pfam" id="PF05681">
    <property type="entry name" value="Fumerase"/>
    <property type="match status" value="1"/>
</dbReference>
<protein>
    <recommendedName>
        <fullName evidence="10">L(+)-tartrate dehydratase subunit alpha</fullName>
        <ecNumber evidence="9">4.2.1.32</ecNumber>
    </recommendedName>
</protein>
<dbReference type="PANTHER" id="PTHR30389">
    <property type="entry name" value="FUMARATE HYDRATASE-RELATED"/>
    <property type="match status" value="1"/>
</dbReference>
<evidence type="ECO:0000256" key="9">
    <source>
        <dbReference type="ARBA" id="ARBA00039027"/>
    </source>
</evidence>
<evidence type="ECO:0000313" key="13">
    <source>
        <dbReference type="EMBL" id="EPE00135.1"/>
    </source>
</evidence>
<evidence type="ECO:0000259" key="12">
    <source>
        <dbReference type="Pfam" id="PF05681"/>
    </source>
</evidence>
<dbReference type="eggNOG" id="COG1951">
    <property type="taxonomic scope" value="Bacteria"/>
</dbReference>
<comment type="cofactor">
    <cofactor evidence="1">
        <name>iron-sulfur cluster</name>
        <dbReference type="ChEBI" id="CHEBI:30408"/>
    </cofactor>
</comment>